<dbReference type="EMBL" id="BK015384">
    <property type="protein sequence ID" value="DAE04115.1"/>
    <property type="molecule type" value="Genomic_DNA"/>
</dbReference>
<protein>
    <submittedName>
        <fullName evidence="1">Minor tail protein</fullName>
    </submittedName>
</protein>
<evidence type="ECO:0000313" key="1">
    <source>
        <dbReference type="EMBL" id="DAE04115.1"/>
    </source>
</evidence>
<dbReference type="InterPro" id="IPR010265">
    <property type="entry name" value="Phage_lambda_TipM"/>
</dbReference>
<name>A0A8S5PCF1_9CAUD</name>
<sequence>MEYPKFTWSPDLGATCEEQPFVNVTKFGDGYEARVGYLINTTPRNWSVTFTTNLETHTAIKKFLRERGASETFEWKTPEGETLHFVCRSWTGKQTSFGVFELSAKFEQVFE</sequence>
<reference evidence="1" key="1">
    <citation type="journal article" date="2021" name="Proc. Natl. Acad. Sci. U.S.A.">
        <title>A Catalog of Tens of Thousands of Viruses from Human Metagenomes Reveals Hidden Associations with Chronic Diseases.</title>
        <authorList>
            <person name="Tisza M.J."/>
            <person name="Buck C.B."/>
        </authorList>
    </citation>
    <scope>NUCLEOTIDE SEQUENCE</scope>
    <source>
        <strain evidence="1">CtmpG14</strain>
    </source>
</reference>
<dbReference type="Pfam" id="PF05939">
    <property type="entry name" value="Phage_min_tail"/>
    <property type="match status" value="1"/>
</dbReference>
<organism evidence="1">
    <name type="scientific">Siphoviridae sp. ctmpG14</name>
    <dbReference type="NCBI Taxonomy" id="2825654"/>
    <lineage>
        <taxon>Viruses</taxon>
        <taxon>Duplodnaviria</taxon>
        <taxon>Heunggongvirae</taxon>
        <taxon>Uroviricota</taxon>
        <taxon>Caudoviricetes</taxon>
    </lineage>
</organism>
<accession>A0A8S5PCF1</accession>
<proteinExistence type="predicted"/>